<proteinExistence type="predicted"/>
<dbReference type="AlphaFoldDB" id="A0A8T0PSZ6"/>
<evidence type="ECO:0000256" key="2">
    <source>
        <dbReference type="SAM" id="Phobius"/>
    </source>
</evidence>
<organism evidence="3 4">
    <name type="scientific">Panicum virgatum</name>
    <name type="common">Blackwell switchgrass</name>
    <dbReference type="NCBI Taxonomy" id="38727"/>
    <lineage>
        <taxon>Eukaryota</taxon>
        <taxon>Viridiplantae</taxon>
        <taxon>Streptophyta</taxon>
        <taxon>Embryophyta</taxon>
        <taxon>Tracheophyta</taxon>
        <taxon>Spermatophyta</taxon>
        <taxon>Magnoliopsida</taxon>
        <taxon>Liliopsida</taxon>
        <taxon>Poales</taxon>
        <taxon>Poaceae</taxon>
        <taxon>PACMAD clade</taxon>
        <taxon>Panicoideae</taxon>
        <taxon>Panicodae</taxon>
        <taxon>Paniceae</taxon>
        <taxon>Panicinae</taxon>
        <taxon>Panicum</taxon>
        <taxon>Panicum sect. Hiantes</taxon>
    </lineage>
</organism>
<dbReference type="Proteomes" id="UP000823388">
    <property type="component" value="Chromosome 8K"/>
</dbReference>
<comment type="caution">
    <text evidence="3">The sequence shown here is derived from an EMBL/GenBank/DDBJ whole genome shotgun (WGS) entry which is preliminary data.</text>
</comment>
<sequence length="114" mass="12694">MPAPEPRRFVSSACIRTHTPGAGGRRGLLWSSSPPPTSAWRRREIPHPGSALSSPSPPPRPPPPPQETRDPPKVCRRAACRPLRRSPFWALWGLDYGHPTVSFLILAMAYYLSY</sequence>
<accession>A0A8T0PSZ6</accession>
<evidence type="ECO:0000313" key="3">
    <source>
        <dbReference type="EMBL" id="KAG2561184.1"/>
    </source>
</evidence>
<reference evidence="3" key="1">
    <citation type="submission" date="2020-05" db="EMBL/GenBank/DDBJ databases">
        <title>WGS assembly of Panicum virgatum.</title>
        <authorList>
            <person name="Lovell J.T."/>
            <person name="Jenkins J."/>
            <person name="Shu S."/>
            <person name="Juenger T.E."/>
            <person name="Schmutz J."/>
        </authorList>
    </citation>
    <scope>NUCLEOTIDE SEQUENCE</scope>
    <source>
        <strain evidence="3">AP13</strain>
    </source>
</reference>
<gene>
    <name evidence="3" type="ORF">PVAP13_8KG148200</name>
</gene>
<evidence type="ECO:0000256" key="1">
    <source>
        <dbReference type="SAM" id="MobiDB-lite"/>
    </source>
</evidence>
<keyword evidence="2" id="KW-1133">Transmembrane helix</keyword>
<keyword evidence="4" id="KW-1185">Reference proteome</keyword>
<dbReference type="EMBL" id="CM029051">
    <property type="protein sequence ID" value="KAG2561184.1"/>
    <property type="molecule type" value="Genomic_DNA"/>
</dbReference>
<feature type="compositionally biased region" description="Pro residues" evidence="1">
    <location>
        <begin position="55"/>
        <end position="66"/>
    </location>
</feature>
<name>A0A8T0PSZ6_PANVG</name>
<protein>
    <submittedName>
        <fullName evidence="3">Uncharacterized protein</fullName>
    </submittedName>
</protein>
<keyword evidence="2" id="KW-0812">Transmembrane</keyword>
<keyword evidence="2" id="KW-0472">Membrane</keyword>
<feature type="region of interest" description="Disordered" evidence="1">
    <location>
        <begin position="1"/>
        <end position="73"/>
    </location>
</feature>
<feature type="transmembrane region" description="Helical" evidence="2">
    <location>
        <begin position="89"/>
        <end position="112"/>
    </location>
</feature>
<evidence type="ECO:0000313" key="4">
    <source>
        <dbReference type="Proteomes" id="UP000823388"/>
    </source>
</evidence>